<reference evidence="5 6" key="1">
    <citation type="submission" date="2022-01" db="EMBL/GenBank/DDBJ databases">
        <title>A chromosomal length assembly of Cordylochernes scorpioides.</title>
        <authorList>
            <person name="Zeh D."/>
            <person name="Zeh J."/>
        </authorList>
    </citation>
    <scope>NUCLEOTIDE SEQUENCE [LARGE SCALE GENOMIC DNA]</scope>
    <source>
        <strain evidence="5">IN4F17</strain>
        <tissue evidence="5">Whole Body</tissue>
    </source>
</reference>
<dbReference type="Pfam" id="PF25526">
    <property type="entry name" value="LIP-1"/>
    <property type="match status" value="2"/>
</dbReference>
<organism evidence="5 6">
    <name type="scientific">Cordylochernes scorpioides</name>
    <dbReference type="NCBI Taxonomy" id="51811"/>
    <lineage>
        <taxon>Eukaryota</taxon>
        <taxon>Metazoa</taxon>
        <taxon>Ecdysozoa</taxon>
        <taxon>Arthropoda</taxon>
        <taxon>Chelicerata</taxon>
        <taxon>Arachnida</taxon>
        <taxon>Pseudoscorpiones</taxon>
        <taxon>Cheliferoidea</taxon>
        <taxon>Chernetidae</taxon>
        <taxon>Cordylochernes</taxon>
    </lineage>
</organism>
<evidence type="ECO:0000259" key="4">
    <source>
        <dbReference type="Pfam" id="PF25526"/>
    </source>
</evidence>
<feature type="domain" description="Liprin-alpha CC2" evidence="4">
    <location>
        <begin position="81"/>
        <end position="191"/>
    </location>
</feature>
<feature type="domain" description="Liprin-alpha CC2" evidence="4">
    <location>
        <begin position="201"/>
        <end position="294"/>
    </location>
</feature>
<dbReference type="PANTHER" id="PTHR12587:SF20">
    <property type="entry name" value="LIPRIN-ALPHA, ISOFORM E"/>
    <property type="match status" value="1"/>
</dbReference>
<feature type="coiled-coil region" evidence="2">
    <location>
        <begin position="14"/>
        <end position="48"/>
    </location>
</feature>
<proteinExistence type="predicted"/>
<keyword evidence="2" id="KW-0175">Coiled coil</keyword>
<keyword evidence="6" id="KW-1185">Reference proteome</keyword>
<feature type="coiled-coil region" evidence="2">
    <location>
        <begin position="275"/>
        <end position="323"/>
    </location>
</feature>
<feature type="region of interest" description="Disordered" evidence="3">
    <location>
        <begin position="450"/>
        <end position="513"/>
    </location>
</feature>
<protein>
    <submittedName>
        <fullName evidence="5">Syd-2</fullName>
    </submittedName>
</protein>
<name>A0ABY6KQM0_9ARAC</name>
<feature type="compositionally biased region" description="Basic and acidic residues" evidence="3">
    <location>
        <begin position="450"/>
        <end position="462"/>
    </location>
</feature>
<feature type="compositionally biased region" description="Basic and acidic residues" evidence="3">
    <location>
        <begin position="135"/>
        <end position="153"/>
    </location>
</feature>
<gene>
    <name evidence="5" type="ORF">LAZ67_8001889</name>
</gene>
<keyword evidence="1" id="KW-0677">Repeat</keyword>
<evidence type="ECO:0000256" key="2">
    <source>
        <dbReference type="SAM" id="Coils"/>
    </source>
</evidence>
<evidence type="ECO:0000256" key="3">
    <source>
        <dbReference type="SAM" id="MobiDB-lite"/>
    </source>
</evidence>
<evidence type="ECO:0000256" key="1">
    <source>
        <dbReference type="ARBA" id="ARBA00022737"/>
    </source>
</evidence>
<evidence type="ECO:0000313" key="5">
    <source>
        <dbReference type="EMBL" id="UYV71148.1"/>
    </source>
</evidence>
<accession>A0ABY6KQM0</accession>
<dbReference type="EMBL" id="CP092870">
    <property type="protein sequence ID" value="UYV71148.1"/>
    <property type="molecule type" value="Genomic_DNA"/>
</dbReference>
<evidence type="ECO:0000313" key="6">
    <source>
        <dbReference type="Proteomes" id="UP001235939"/>
    </source>
</evidence>
<dbReference type="InterPro" id="IPR057892">
    <property type="entry name" value="LIP-1_CC2"/>
</dbReference>
<dbReference type="PANTHER" id="PTHR12587">
    <property type="entry name" value="LAR INTERACTING PROTEIN LIP -RELATED PROTEIN"/>
    <property type="match status" value="1"/>
</dbReference>
<feature type="region of interest" description="Disordered" evidence="3">
    <location>
        <begin position="130"/>
        <end position="153"/>
    </location>
</feature>
<sequence>MFYRVEDSSIQTFFKQVRERLRVALEKVSDLEEALARSKEECNQYKLKAERKTPIENNVDVSKTNKVLAATNGSSDATAEAARVAELRDGMERQSSELQAARSTMAELSSKVRELEESLATAQREAAALSQENSRLARDLKENNAQKEDQEERISTLEKRYLHAQRESTSLHDLNEKLEQELANKAAHLKLDMYNADAVCIQAAADRQGTVEDRLQRLEQQLEEKSTELVRSRQRERMNEEHNQRLSATVDKLLAESNERLQLHLKERMHALDEKNSLGQELERTKRTLEDITGERDKILTELSKMRSEMDSLRHDLQSYRAETLVAARTLPTTSLSPVWSPSGGGLISPSGGAKAGSPVVRGPRLGEMEVAPPVAADKGPSAWDHHVLANVQQAFDVTSDTECSQTDDNESIFNMLSPSGHTDAQALAYMLQEQLDAINNEIRMIQEEKQTTEQRAEELESRVGSLETMGLLGPPRGPGGPRSTLEPPRGSPPQSGRSTPKSTSHHSPQHADYHHKYHTVSCLLCVPFSIFHHSH</sequence>
<dbReference type="Proteomes" id="UP001235939">
    <property type="component" value="Chromosome 08"/>
</dbReference>
<feature type="region of interest" description="Disordered" evidence="3">
    <location>
        <begin position="337"/>
        <end position="359"/>
    </location>
</feature>
<dbReference type="InterPro" id="IPR029515">
    <property type="entry name" value="Liprin"/>
</dbReference>